<dbReference type="PANTHER" id="PTHR43153">
    <property type="entry name" value="ELECTRON TRANSFER FLAVOPROTEIN ALPHA"/>
    <property type="match status" value="1"/>
</dbReference>
<dbReference type="InterPro" id="IPR014730">
    <property type="entry name" value="ETF_a/b_N"/>
</dbReference>
<dbReference type="PANTHER" id="PTHR43153:SF1">
    <property type="entry name" value="ELECTRON TRANSFER FLAVOPROTEIN SUBUNIT ALPHA, MITOCHONDRIAL"/>
    <property type="match status" value="1"/>
</dbReference>
<evidence type="ECO:0000256" key="3">
    <source>
        <dbReference type="ARBA" id="ARBA00011355"/>
    </source>
</evidence>
<evidence type="ECO:0000256" key="2">
    <source>
        <dbReference type="ARBA" id="ARBA00005817"/>
    </source>
</evidence>
<dbReference type="Gene3D" id="3.40.50.620">
    <property type="entry name" value="HUPs"/>
    <property type="match status" value="1"/>
</dbReference>
<dbReference type="Gene3D" id="3.40.50.1220">
    <property type="entry name" value="TPP-binding domain"/>
    <property type="match status" value="1"/>
</dbReference>
<name>A0ABM8G4N3_9CELL</name>
<comment type="subunit">
    <text evidence="3">Heterodimer of an alpha and a beta subunit.</text>
</comment>
<dbReference type="PIRSF" id="PIRSF000089">
    <property type="entry name" value="Electra_flavoP_a"/>
    <property type="match status" value="1"/>
</dbReference>
<feature type="domain" description="Electron transfer flavoprotein alpha/beta-subunit N-terminal" evidence="5">
    <location>
        <begin position="6"/>
        <end position="195"/>
    </location>
</feature>
<comment type="cofactor">
    <cofactor evidence="1">
        <name>FAD</name>
        <dbReference type="ChEBI" id="CHEBI:57692"/>
    </cofactor>
</comment>
<dbReference type="InterPro" id="IPR001308">
    <property type="entry name" value="ETF_a/FixB"/>
</dbReference>
<reference evidence="7" key="1">
    <citation type="journal article" date="2019" name="Int. J. Syst. Evol. Microbiol.">
        <title>The Global Catalogue of Microorganisms (GCM) 10K type strain sequencing project: providing services to taxonomists for standard genome sequencing and annotation.</title>
        <authorList>
            <consortium name="The Broad Institute Genomics Platform"/>
            <consortium name="The Broad Institute Genome Sequencing Center for Infectious Disease"/>
            <person name="Wu L."/>
            <person name="Ma J."/>
        </authorList>
    </citation>
    <scope>NUCLEOTIDE SEQUENCE [LARGE SCALE GENOMIC DNA]</scope>
    <source>
        <strain evidence="7">NBRC 108565</strain>
    </source>
</reference>
<dbReference type="Pfam" id="PF01012">
    <property type="entry name" value="ETF"/>
    <property type="match status" value="1"/>
</dbReference>
<dbReference type="EMBL" id="AP027729">
    <property type="protein sequence ID" value="BDZ43001.1"/>
    <property type="molecule type" value="Genomic_DNA"/>
</dbReference>
<dbReference type="SMART" id="SM00893">
    <property type="entry name" value="ETF"/>
    <property type="match status" value="1"/>
</dbReference>
<comment type="function">
    <text evidence="4">The electron transfer flavoprotein serves as a specific electron acceptor for other dehydrogenases. It transfers the electrons to the main respiratory chain via ETF-ubiquinone oxidoreductase (ETF dehydrogenase).</text>
</comment>
<dbReference type="InterPro" id="IPR029035">
    <property type="entry name" value="DHS-like_NAD/FAD-binding_dom"/>
</dbReference>
<evidence type="ECO:0000256" key="1">
    <source>
        <dbReference type="ARBA" id="ARBA00001974"/>
    </source>
</evidence>
<evidence type="ECO:0000256" key="4">
    <source>
        <dbReference type="ARBA" id="ARBA00025649"/>
    </source>
</evidence>
<evidence type="ECO:0000259" key="5">
    <source>
        <dbReference type="SMART" id="SM00893"/>
    </source>
</evidence>
<gene>
    <name evidence="6" type="ORF">GCM10025865_23000</name>
</gene>
<comment type="similarity">
    <text evidence="2">Belongs to the ETF alpha-subunit/FixB family.</text>
</comment>
<dbReference type="Proteomes" id="UP001321475">
    <property type="component" value="Chromosome"/>
</dbReference>
<keyword evidence="7" id="KW-1185">Reference proteome</keyword>
<proteinExistence type="inferred from homology"/>
<dbReference type="SUPFAM" id="SSF52467">
    <property type="entry name" value="DHS-like NAD/FAD-binding domain"/>
    <property type="match status" value="1"/>
</dbReference>
<sequence>MTDRTVLVLIDHAATALRSPALELLTVARTLGEVEAVTLEPASDTTLGQLGAHGVGTLRQVELDGIDADQQFLTPVVAEALGAAVDASGASVVLLTSSFAAKESAARLAFARGAGLVTDATAVTVSDAGRVVASKRPFAGTWDTACEITTDLAVLTVPANSAVAAEAAQPVATAVEAVAVTPTASATRARLVSRTVHPAGDRPDLAEAAVVVTGGRGTDGDFGPVLDLADALGAAVGASRDAVYEGWFDEFVGQTGVTVSPRLYVGAGISGAPHHRGGMQSSQVIVAVNNDPECPLFEISDFAVVGDLAEVLPQAAAAIRAHRGA</sequence>
<accession>A0ABM8G4N3</accession>
<dbReference type="Pfam" id="PF00766">
    <property type="entry name" value="ETF_alpha"/>
    <property type="match status" value="1"/>
</dbReference>
<evidence type="ECO:0000313" key="7">
    <source>
        <dbReference type="Proteomes" id="UP001321475"/>
    </source>
</evidence>
<organism evidence="6 7">
    <name type="scientific">Paraoerskovia sediminicola</name>
    <dbReference type="NCBI Taxonomy" id="1138587"/>
    <lineage>
        <taxon>Bacteria</taxon>
        <taxon>Bacillati</taxon>
        <taxon>Actinomycetota</taxon>
        <taxon>Actinomycetes</taxon>
        <taxon>Micrococcales</taxon>
        <taxon>Cellulomonadaceae</taxon>
        <taxon>Paraoerskovia</taxon>
    </lineage>
</organism>
<dbReference type="SUPFAM" id="SSF52402">
    <property type="entry name" value="Adenine nucleotide alpha hydrolases-like"/>
    <property type="match status" value="1"/>
</dbReference>
<evidence type="ECO:0000313" key="6">
    <source>
        <dbReference type="EMBL" id="BDZ43001.1"/>
    </source>
</evidence>
<dbReference type="RefSeq" id="WP_286217349.1">
    <property type="nucleotide sequence ID" value="NZ_AP027729.1"/>
</dbReference>
<dbReference type="InterPro" id="IPR014729">
    <property type="entry name" value="Rossmann-like_a/b/a_fold"/>
</dbReference>
<protein>
    <submittedName>
        <fullName evidence="6">Electron transfer flavoprotein subunit alpha</fullName>
    </submittedName>
</protein>
<dbReference type="InterPro" id="IPR014731">
    <property type="entry name" value="ETF_asu_C"/>
</dbReference>